<organism evidence="2 3">
    <name type="scientific">Halovenus salina</name>
    <dbReference type="NCBI Taxonomy" id="1510225"/>
    <lineage>
        <taxon>Archaea</taxon>
        <taxon>Methanobacteriati</taxon>
        <taxon>Methanobacteriota</taxon>
        <taxon>Stenosarchaea group</taxon>
        <taxon>Halobacteria</taxon>
        <taxon>Halobacteriales</taxon>
        <taxon>Haloarculaceae</taxon>
        <taxon>Halovenus</taxon>
    </lineage>
</organism>
<keyword evidence="3" id="KW-1185">Reference proteome</keyword>
<comment type="caution">
    <text evidence="2">The sequence shown here is derived from an EMBL/GenBank/DDBJ whole genome shotgun (WGS) entry which is preliminary data.</text>
</comment>
<sequence>MVIPGYDPQDLDDMLESHVDTAEVEALLTDSELASYRNGSEALIDLLDSEDLHALAETNDLPMDVPESHAE</sequence>
<dbReference type="InterPro" id="IPR058340">
    <property type="entry name" value="DUF8027"/>
</dbReference>
<reference evidence="2 3" key="1">
    <citation type="journal article" date="2019" name="Int. J. Syst. Evol. Microbiol.">
        <title>The Global Catalogue of Microorganisms (GCM) 10K type strain sequencing project: providing services to taxonomists for standard genome sequencing and annotation.</title>
        <authorList>
            <consortium name="The Broad Institute Genomics Platform"/>
            <consortium name="The Broad Institute Genome Sequencing Center for Infectious Disease"/>
            <person name="Wu L."/>
            <person name="Ma J."/>
        </authorList>
    </citation>
    <scope>NUCLEOTIDE SEQUENCE [LARGE SCALE GENOMIC DNA]</scope>
    <source>
        <strain evidence="2 3">JCM 30072</strain>
    </source>
</reference>
<protein>
    <recommendedName>
        <fullName evidence="1">DUF8027 domain-containing protein</fullName>
    </recommendedName>
</protein>
<accession>A0ABD5W3K7</accession>
<dbReference type="Pfam" id="PF26070">
    <property type="entry name" value="DUF8027"/>
    <property type="match status" value="1"/>
</dbReference>
<feature type="domain" description="DUF8027" evidence="1">
    <location>
        <begin position="1"/>
        <end position="58"/>
    </location>
</feature>
<dbReference type="RefSeq" id="WP_267161271.1">
    <property type="nucleotide sequence ID" value="NZ_CP112972.1"/>
</dbReference>
<evidence type="ECO:0000259" key="1">
    <source>
        <dbReference type="Pfam" id="PF26070"/>
    </source>
</evidence>
<dbReference type="Proteomes" id="UP001596445">
    <property type="component" value="Unassembled WGS sequence"/>
</dbReference>
<evidence type="ECO:0000313" key="2">
    <source>
        <dbReference type="EMBL" id="MFC7058562.1"/>
    </source>
</evidence>
<evidence type="ECO:0000313" key="3">
    <source>
        <dbReference type="Proteomes" id="UP001596445"/>
    </source>
</evidence>
<dbReference type="EMBL" id="JBHSZI010000001">
    <property type="protein sequence ID" value="MFC7058562.1"/>
    <property type="molecule type" value="Genomic_DNA"/>
</dbReference>
<dbReference type="AlphaFoldDB" id="A0ABD5W3K7"/>
<proteinExistence type="predicted"/>
<name>A0ABD5W3K7_9EURY</name>
<dbReference type="GeneID" id="76630567"/>
<gene>
    <name evidence="2" type="ORF">ACFQQG_10695</name>
</gene>